<evidence type="ECO:0000259" key="3">
    <source>
        <dbReference type="PROSITE" id="PS51390"/>
    </source>
</evidence>
<dbReference type="GO" id="GO:0045087">
    <property type="term" value="P:innate immune response"/>
    <property type="evidence" value="ECO:0000318"/>
    <property type="project" value="GO_Central"/>
</dbReference>
<feature type="domain" description="WAP" evidence="3">
    <location>
        <begin position="76"/>
        <end position="119"/>
    </location>
</feature>
<sequence>MKMICTIFLVGFLALWAELPSVSSLPPIYKVGTCPPNPFRCSVPGHNACSIDYDCPGIKKCCYWNCGKICKYPQDKPGSCPILPYFCSIPGGDLCNHDYDCPGNQKCCYINCGEKCVPM</sequence>
<dbReference type="InterPro" id="IPR008197">
    <property type="entry name" value="WAP_dom"/>
</dbReference>
<name>A0A803TI47_ANOCA</name>
<organism evidence="4 5">
    <name type="scientific">Anolis carolinensis</name>
    <name type="common">Green anole</name>
    <name type="synonym">American chameleon</name>
    <dbReference type="NCBI Taxonomy" id="28377"/>
    <lineage>
        <taxon>Eukaryota</taxon>
        <taxon>Metazoa</taxon>
        <taxon>Chordata</taxon>
        <taxon>Craniata</taxon>
        <taxon>Vertebrata</taxon>
        <taxon>Euteleostomi</taxon>
        <taxon>Lepidosauria</taxon>
        <taxon>Squamata</taxon>
        <taxon>Bifurcata</taxon>
        <taxon>Unidentata</taxon>
        <taxon>Episquamata</taxon>
        <taxon>Toxicofera</taxon>
        <taxon>Iguania</taxon>
        <taxon>Dactyloidae</taxon>
        <taxon>Anolis</taxon>
    </lineage>
</organism>
<feature type="signal peptide" evidence="2">
    <location>
        <begin position="1"/>
        <end position="24"/>
    </location>
</feature>
<keyword evidence="1" id="KW-1015">Disulfide bond</keyword>
<proteinExistence type="predicted"/>
<dbReference type="GO" id="GO:0005615">
    <property type="term" value="C:extracellular space"/>
    <property type="evidence" value="ECO:0000318"/>
    <property type="project" value="GO_Central"/>
</dbReference>
<dbReference type="InParanoid" id="A0A803TI47"/>
<evidence type="ECO:0000256" key="2">
    <source>
        <dbReference type="SAM" id="SignalP"/>
    </source>
</evidence>
<dbReference type="GO" id="GO:0004867">
    <property type="term" value="F:serine-type endopeptidase inhibitor activity"/>
    <property type="evidence" value="ECO:0000318"/>
    <property type="project" value="GO_Central"/>
</dbReference>
<reference evidence="4" key="3">
    <citation type="submission" date="2025-09" db="UniProtKB">
        <authorList>
            <consortium name="Ensembl"/>
        </authorList>
    </citation>
    <scope>IDENTIFICATION</scope>
</reference>
<dbReference type="Pfam" id="PF00095">
    <property type="entry name" value="WAP"/>
    <property type="match status" value="2"/>
</dbReference>
<dbReference type="InterPro" id="IPR036645">
    <property type="entry name" value="Elafin-like_sf"/>
</dbReference>
<dbReference type="PROSITE" id="PS51390">
    <property type="entry name" value="WAP"/>
    <property type="match status" value="2"/>
</dbReference>
<dbReference type="Gene3D" id="4.10.75.10">
    <property type="entry name" value="Elafin-like"/>
    <property type="match status" value="2"/>
</dbReference>
<keyword evidence="5" id="KW-1185">Reference proteome</keyword>
<dbReference type="PANTHER" id="PTHR47769:SF1">
    <property type="entry name" value="WAP FOUR-DISULFIDE CORE DOMAIN PROTEIN 8"/>
    <property type="match status" value="1"/>
</dbReference>
<feature type="chain" id="PRO_5032844225" description="WAP domain-containing protein" evidence="2">
    <location>
        <begin position="25"/>
        <end position="119"/>
    </location>
</feature>
<dbReference type="PANTHER" id="PTHR47769">
    <property type="entry name" value="WAP FOUR-DISULFIDE CORE DOMAIN PROTEIN 8"/>
    <property type="match status" value="1"/>
</dbReference>
<dbReference type="GeneTree" id="ENSGT01000000216628"/>
<evidence type="ECO:0000313" key="4">
    <source>
        <dbReference type="Ensembl" id="ENSACAP00000034887.1"/>
    </source>
</evidence>
<protein>
    <recommendedName>
        <fullName evidence="3">WAP domain-containing protein</fullName>
    </recommendedName>
</protein>
<evidence type="ECO:0000256" key="1">
    <source>
        <dbReference type="ARBA" id="ARBA00023157"/>
    </source>
</evidence>
<dbReference type="Ensembl" id="ENSACAT00000041787.1">
    <property type="protein sequence ID" value="ENSACAP00000034887.1"/>
    <property type="gene ID" value="ENSACAG00000043190.1"/>
</dbReference>
<dbReference type="SMART" id="SM00217">
    <property type="entry name" value="WAP"/>
    <property type="match status" value="2"/>
</dbReference>
<dbReference type="PRINTS" id="PR00003">
    <property type="entry name" value="4DISULPHCORE"/>
</dbReference>
<keyword evidence="2" id="KW-0732">Signal</keyword>
<feature type="domain" description="WAP" evidence="3">
    <location>
        <begin position="27"/>
        <end position="74"/>
    </location>
</feature>
<evidence type="ECO:0000313" key="5">
    <source>
        <dbReference type="Proteomes" id="UP000001646"/>
    </source>
</evidence>
<reference evidence="4 5" key="1">
    <citation type="submission" date="2009-12" db="EMBL/GenBank/DDBJ databases">
        <title>The Genome Sequence of Anolis carolinensis (Green Anole Lizard).</title>
        <authorList>
            <consortium name="The Genome Sequencing Platform"/>
            <person name="Di Palma F."/>
            <person name="Alfoldi J."/>
            <person name="Heiman D."/>
            <person name="Young S."/>
            <person name="Grabherr M."/>
            <person name="Johnson J."/>
            <person name="Lander E.S."/>
            <person name="Lindblad-Toh K."/>
        </authorList>
    </citation>
    <scope>NUCLEOTIDE SEQUENCE [LARGE SCALE GENOMIC DNA]</scope>
    <source>
        <strain evidence="4 5">JBL SC #1</strain>
    </source>
</reference>
<accession>A0A803TI47</accession>
<dbReference type="SUPFAM" id="SSF57256">
    <property type="entry name" value="Elafin-like"/>
    <property type="match status" value="2"/>
</dbReference>
<dbReference type="GO" id="GO:0019731">
    <property type="term" value="P:antibacterial humoral response"/>
    <property type="evidence" value="ECO:0000318"/>
    <property type="project" value="GO_Central"/>
</dbReference>
<dbReference type="AlphaFoldDB" id="A0A803TI47"/>
<reference evidence="4" key="2">
    <citation type="submission" date="2025-08" db="UniProtKB">
        <authorList>
            <consortium name="Ensembl"/>
        </authorList>
    </citation>
    <scope>IDENTIFICATION</scope>
</reference>
<dbReference type="Proteomes" id="UP000001646">
    <property type="component" value="Chromosome 4"/>
</dbReference>